<evidence type="ECO:0000259" key="2">
    <source>
        <dbReference type="Pfam" id="PF01855"/>
    </source>
</evidence>
<sequence length="374" mass="39598">MTPAIMPGSAAIAEAMLAAGCRFFAGYPMTPFTEVLETMAARLPEVGGVCVNAESELEAVGMAWGAAATGTRAATGSTGQGLSLMQESLAEIVYARLPLVVLNMARAQGDYFQATRGGGHGDYRHLVLAPAGVPEAVELTQRAFHLADKWRSPVLVMGDYYLAHTHQSVTVEPCDFGPLPPRDWALDGRSGGTGAAKLISPLSDAKQRHAAGRADAGYDLAEFYHRHVDAMERMVAEETPLAESAFTDDADVVVIAYGTPGTYVRQAVRELRAEGRRIGYIRPITLVPFPSGAVAEAARRARAVAVYENNRGQMLDDVRLAVLGTAPVHFIGGLSLDPSGFGIAPDLDVAVLRRRITAVHDAAVGDSATVGRTS</sequence>
<keyword evidence="5" id="KW-1185">Reference proteome</keyword>
<feature type="domain" description="Pyruvate flavodoxin/ferredoxin oxidoreductase pyrimidine binding" evidence="2">
    <location>
        <begin position="14"/>
        <end position="175"/>
    </location>
</feature>
<evidence type="ECO:0000259" key="3">
    <source>
        <dbReference type="Pfam" id="PF17147"/>
    </source>
</evidence>
<organism evidence="4 5">
    <name type="scientific">Yinghuangia aomiensis</name>
    <dbReference type="NCBI Taxonomy" id="676205"/>
    <lineage>
        <taxon>Bacteria</taxon>
        <taxon>Bacillati</taxon>
        <taxon>Actinomycetota</taxon>
        <taxon>Actinomycetes</taxon>
        <taxon>Kitasatosporales</taxon>
        <taxon>Streptomycetaceae</taxon>
        <taxon>Yinghuangia</taxon>
    </lineage>
</organism>
<evidence type="ECO:0000313" key="4">
    <source>
        <dbReference type="EMBL" id="GAA4971650.1"/>
    </source>
</evidence>
<dbReference type="InterPro" id="IPR029061">
    <property type="entry name" value="THDP-binding"/>
</dbReference>
<dbReference type="Gene3D" id="3.40.50.970">
    <property type="match status" value="1"/>
</dbReference>
<name>A0ABP9HIR1_9ACTN</name>
<keyword evidence="1" id="KW-0560">Oxidoreductase</keyword>
<dbReference type="Proteomes" id="UP001500466">
    <property type="component" value="Unassembled WGS sequence"/>
</dbReference>
<dbReference type="InterPro" id="IPR052368">
    <property type="entry name" value="2-oxoacid_oxidoreductase"/>
</dbReference>
<gene>
    <name evidence="4" type="ORF">GCM10023205_42010</name>
</gene>
<dbReference type="SUPFAM" id="SSF52518">
    <property type="entry name" value="Thiamin diphosphate-binding fold (THDP-binding)"/>
    <property type="match status" value="1"/>
</dbReference>
<comment type="caution">
    <text evidence="4">The sequence shown here is derived from an EMBL/GenBank/DDBJ whole genome shotgun (WGS) entry which is preliminary data.</text>
</comment>
<dbReference type="PANTHER" id="PTHR43088">
    <property type="entry name" value="SUBUNIT OF PYRUVATE:FLAVODOXIN OXIDOREDUCTASE-RELATED"/>
    <property type="match status" value="1"/>
</dbReference>
<evidence type="ECO:0000256" key="1">
    <source>
        <dbReference type="ARBA" id="ARBA00023002"/>
    </source>
</evidence>
<dbReference type="InterPro" id="IPR002880">
    <property type="entry name" value="Pyrv_Fd/Flavodoxin_OxRdtase_N"/>
</dbReference>
<dbReference type="CDD" id="cd07034">
    <property type="entry name" value="TPP_PYR_PFOR_IOR-alpha_like"/>
    <property type="match status" value="1"/>
</dbReference>
<evidence type="ECO:0000313" key="5">
    <source>
        <dbReference type="Proteomes" id="UP001500466"/>
    </source>
</evidence>
<dbReference type="EMBL" id="BAABHS010000014">
    <property type="protein sequence ID" value="GAA4971650.1"/>
    <property type="molecule type" value="Genomic_DNA"/>
</dbReference>
<proteinExistence type="predicted"/>
<dbReference type="InterPro" id="IPR009014">
    <property type="entry name" value="Transketo_C/PFOR_II"/>
</dbReference>
<accession>A0ABP9HIR1</accession>
<dbReference type="InterPro" id="IPR033412">
    <property type="entry name" value="PFOR_II"/>
</dbReference>
<reference evidence="5" key="1">
    <citation type="journal article" date="2019" name="Int. J. Syst. Evol. Microbiol.">
        <title>The Global Catalogue of Microorganisms (GCM) 10K type strain sequencing project: providing services to taxonomists for standard genome sequencing and annotation.</title>
        <authorList>
            <consortium name="The Broad Institute Genomics Platform"/>
            <consortium name="The Broad Institute Genome Sequencing Center for Infectious Disease"/>
            <person name="Wu L."/>
            <person name="Ma J."/>
        </authorList>
    </citation>
    <scope>NUCLEOTIDE SEQUENCE [LARGE SCALE GENOMIC DNA]</scope>
    <source>
        <strain evidence="5">JCM 17986</strain>
    </source>
</reference>
<dbReference type="Pfam" id="PF01855">
    <property type="entry name" value="POR_N"/>
    <property type="match status" value="1"/>
</dbReference>
<feature type="domain" description="Pyruvate:ferredoxin oxidoreductase core" evidence="3">
    <location>
        <begin position="250"/>
        <end position="334"/>
    </location>
</feature>
<dbReference type="Gene3D" id="3.40.50.920">
    <property type="match status" value="1"/>
</dbReference>
<dbReference type="Pfam" id="PF17147">
    <property type="entry name" value="PFOR_II"/>
    <property type="match status" value="1"/>
</dbReference>
<dbReference type="SUPFAM" id="SSF52922">
    <property type="entry name" value="TK C-terminal domain-like"/>
    <property type="match status" value="1"/>
</dbReference>
<protein>
    <submittedName>
        <fullName evidence="4">3-methyl-2-oxobutanoate dehydrogenase subunit VorB</fullName>
    </submittedName>
</protein>
<dbReference type="RefSeq" id="WP_345677110.1">
    <property type="nucleotide sequence ID" value="NZ_BAABHS010000014.1"/>
</dbReference>
<dbReference type="PANTHER" id="PTHR43088:SF1">
    <property type="entry name" value="SUBUNIT OF PYRUVATE:FLAVODOXIN OXIDOREDUCTASE"/>
    <property type="match status" value="1"/>
</dbReference>